<sequence>MGWIRKKDMGEEKQKQNSTSSKEQSGSKRTAPAASGGPGEPKKPSRFAGLQGISGAQLQNLNPFKSVGVKLFLIFFVAIAAIVLTLGLTSYSKAKSTIKNNTALANSQTIQQTQEKLDIILKQYEDMAMQMFFDPEMQSVIDELARNRQDEYQNFVLTDQINKKMSNQLNSNSSIKAIYLVPPEESQRIISSGSGGLDINTIREAEWLKNAKKTNQTSWVPSSKGKDGSVSFELVRSLQSLSRGGAYVIIVELKTDLIENQLNGISLGDGSKLQVGDANGQVVASTVSSEAGTKSTFSFMQGQTEPAKTLETQDSEGNEILAVYNTLETTGWKLVGTVPVEMLVKDAKGILILTMGLAVGSIVVATLIGFWMARMIASPLSKLKDLMLEGAKGNLNVRTQHKSKDEIGQLGQAFNLMVDQITKLVQQTNTTAQLVLETAGELTDASKKTAISAKEIAIATEEIANGASSLATEAERGNEMTEHMAKQMGLVITANEEMGSAARHVEQSSQYGTKQLNELLDKTHQTEEMTRELMHKVDALKQTASSVNKVLVVLQNITKQTNILSLNATIEAARAGAAGRGFMVVADEIRQLADQSRQSIDMVGQITGQIMSEMNETVEALSDAYPLFQHQMNAVKETNEIFVSVQEQMGDFTQRLQSVTESISALHDSHSVLSEGMSNVSAVAEESSATSEEVASLSNEQQSVGDHLVELSAKLENVSIQLKESLSRFTLN</sequence>
<dbReference type="Gene3D" id="1.10.8.500">
    <property type="entry name" value="HAMP domain in histidine kinase"/>
    <property type="match status" value="1"/>
</dbReference>
<dbReference type="CDD" id="cd06225">
    <property type="entry name" value="HAMP"/>
    <property type="match status" value="1"/>
</dbReference>
<dbReference type="PRINTS" id="PR00260">
    <property type="entry name" value="CHEMTRNSDUCR"/>
</dbReference>
<evidence type="ECO:0000256" key="6">
    <source>
        <dbReference type="PROSITE-ProRule" id="PRU00284"/>
    </source>
</evidence>
<dbReference type="Gene3D" id="3.30.450.20">
    <property type="entry name" value="PAS domain"/>
    <property type="match status" value="1"/>
</dbReference>
<dbReference type="PANTHER" id="PTHR32089">
    <property type="entry name" value="METHYL-ACCEPTING CHEMOTAXIS PROTEIN MCPB"/>
    <property type="match status" value="1"/>
</dbReference>
<keyword evidence="8" id="KW-0812">Transmembrane</keyword>
<keyword evidence="4 6" id="KW-0807">Transducer</keyword>
<comment type="caution">
    <text evidence="11">The sequence shown here is derived from an EMBL/GenBank/DDBJ whole genome shotgun (WGS) entry which is preliminary data.</text>
</comment>
<feature type="region of interest" description="Disordered" evidence="7">
    <location>
        <begin position="1"/>
        <end position="48"/>
    </location>
</feature>
<dbReference type="InterPro" id="IPR004090">
    <property type="entry name" value="Chemotax_Me-accpt_rcpt"/>
</dbReference>
<keyword evidence="8" id="KW-1133">Transmembrane helix</keyword>
<comment type="similarity">
    <text evidence="5">Belongs to the methyl-accepting chemotaxis (MCP) protein family.</text>
</comment>
<evidence type="ECO:0000259" key="9">
    <source>
        <dbReference type="PROSITE" id="PS50111"/>
    </source>
</evidence>
<evidence type="ECO:0000313" key="12">
    <source>
        <dbReference type="Proteomes" id="UP000517523"/>
    </source>
</evidence>
<feature type="domain" description="Methyl-accepting transducer" evidence="9">
    <location>
        <begin position="445"/>
        <end position="702"/>
    </location>
</feature>
<feature type="transmembrane region" description="Helical" evidence="8">
    <location>
        <begin position="71"/>
        <end position="91"/>
    </location>
</feature>
<feature type="domain" description="HAMP" evidence="10">
    <location>
        <begin position="374"/>
        <end position="426"/>
    </location>
</feature>
<organism evidence="11 12">
    <name type="scientific">Paenibacillus rhizosphaerae</name>
    <dbReference type="NCBI Taxonomy" id="297318"/>
    <lineage>
        <taxon>Bacteria</taxon>
        <taxon>Bacillati</taxon>
        <taxon>Bacillota</taxon>
        <taxon>Bacilli</taxon>
        <taxon>Bacillales</taxon>
        <taxon>Paenibacillaceae</taxon>
        <taxon>Paenibacillus</taxon>
    </lineage>
</organism>
<dbReference type="SUPFAM" id="SSF58104">
    <property type="entry name" value="Methyl-accepting chemotaxis protein (MCP) signaling domain"/>
    <property type="match status" value="1"/>
</dbReference>
<evidence type="ECO:0000256" key="2">
    <source>
        <dbReference type="ARBA" id="ARBA00022475"/>
    </source>
</evidence>
<dbReference type="GO" id="GO:0005886">
    <property type="term" value="C:plasma membrane"/>
    <property type="evidence" value="ECO:0007669"/>
    <property type="project" value="UniProtKB-SubCell"/>
</dbReference>
<dbReference type="PROSITE" id="PS50111">
    <property type="entry name" value="CHEMOTAXIS_TRANSDUC_2"/>
    <property type="match status" value="1"/>
</dbReference>
<dbReference type="GO" id="GO:0006935">
    <property type="term" value="P:chemotaxis"/>
    <property type="evidence" value="ECO:0007669"/>
    <property type="project" value="InterPro"/>
</dbReference>
<proteinExistence type="inferred from homology"/>
<dbReference type="PROSITE" id="PS50885">
    <property type="entry name" value="HAMP"/>
    <property type="match status" value="1"/>
</dbReference>
<feature type="transmembrane region" description="Helical" evidence="8">
    <location>
        <begin position="350"/>
        <end position="373"/>
    </location>
</feature>
<dbReference type="GO" id="GO:0004888">
    <property type="term" value="F:transmembrane signaling receptor activity"/>
    <property type="evidence" value="ECO:0007669"/>
    <property type="project" value="InterPro"/>
</dbReference>
<dbReference type="PANTHER" id="PTHR32089:SF112">
    <property type="entry name" value="LYSOZYME-LIKE PROTEIN-RELATED"/>
    <property type="match status" value="1"/>
</dbReference>
<accession>A0A839TKV5</accession>
<dbReference type="SMART" id="SM00283">
    <property type="entry name" value="MA"/>
    <property type="match status" value="1"/>
</dbReference>
<dbReference type="Pfam" id="PF00015">
    <property type="entry name" value="MCPsignal"/>
    <property type="match status" value="1"/>
</dbReference>
<keyword evidence="3 8" id="KW-0472">Membrane</keyword>
<gene>
    <name evidence="11" type="ORF">FHS19_001807</name>
</gene>
<dbReference type="CDD" id="cd18774">
    <property type="entry name" value="PDC2_HK_sensor"/>
    <property type="match status" value="1"/>
</dbReference>
<comment type="subcellular location">
    <subcellularLocation>
        <location evidence="1">Cell membrane</location>
    </subcellularLocation>
</comment>
<keyword evidence="2" id="KW-1003">Cell membrane</keyword>
<dbReference type="GO" id="GO:0007165">
    <property type="term" value="P:signal transduction"/>
    <property type="evidence" value="ECO:0007669"/>
    <property type="project" value="UniProtKB-KW"/>
</dbReference>
<dbReference type="Pfam" id="PF00672">
    <property type="entry name" value="HAMP"/>
    <property type="match status" value="1"/>
</dbReference>
<dbReference type="SMART" id="SM00304">
    <property type="entry name" value="HAMP"/>
    <property type="match status" value="1"/>
</dbReference>
<evidence type="ECO:0000259" key="10">
    <source>
        <dbReference type="PROSITE" id="PS50885"/>
    </source>
</evidence>
<protein>
    <submittedName>
        <fullName evidence="11">Methyl-accepting chemotaxis protein</fullName>
    </submittedName>
</protein>
<evidence type="ECO:0000256" key="3">
    <source>
        <dbReference type="ARBA" id="ARBA00023136"/>
    </source>
</evidence>
<dbReference type="Proteomes" id="UP000517523">
    <property type="component" value="Unassembled WGS sequence"/>
</dbReference>
<feature type="compositionally biased region" description="Basic and acidic residues" evidence="7">
    <location>
        <begin position="1"/>
        <end position="15"/>
    </location>
</feature>
<dbReference type="InterPro" id="IPR003660">
    <property type="entry name" value="HAMP_dom"/>
</dbReference>
<evidence type="ECO:0000313" key="11">
    <source>
        <dbReference type="EMBL" id="MBB3127153.1"/>
    </source>
</evidence>
<reference evidence="11 12" key="1">
    <citation type="submission" date="2020-08" db="EMBL/GenBank/DDBJ databases">
        <title>Genomic Encyclopedia of Type Strains, Phase III (KMG-III): the genomes of soil and plant-associated and newly described type strains.</title>
        <authorList>
            <person name="Whitman W."/>
        </authorList>
    </citation>
    <scope>NUCLEOTIDE SEQUENCE [LARGE SCALE GENOMIC DNA]</scope>
    <source>
        <strain evidence="11 12">CECT 5831</strain>
    </source>
</reference>
<dbReference type="Gene3D" id="1.10.287.950">
    <property type="entry name" value="Methyl-accepting chemotaxis protein"/>
    <property type="match status" value="1"/>
</dbReference>
<evidence type="ECO:0000256" key="5">
    <source>
        <dbReference type="ARBA" id="ARBA00029447"/>
    </source>
</evidence>
<evidence type="ECO:0000256" key="4">
    <source>
        <dbReference type="ARBA" id="ARBA00023224"/>
    </source>
</evidence>
<evidence type="ECO:0000256" key="7">
    <source>
        <dbReference type="SAM" id="MobiDB-lite"/>
    </source>
</evidence>
<evidence type="ECO:0000256" key="8">
    <source>
        <dbReference type="SAM" id="Phobius"/>
    </source>
</evidence>
<evidence type="ECO:0000256" key="1">
    <source>
        <dbReference type="ARBA" id="ARBA00004236"/>
    </source>
</evidence>
<dbReference type="EMBL" id="JACHXJ010000002">
    <property type="protein sequence ID" value="MBB3127153.1"/>
    <property type="molecule type" value="Genomic_DNA"/>
</dbReference>
<dbReference type="RefSeq" id="WP_183581563.1">
    <property type="nucleotide sequence ID" value="NZ_JACHXJ010000002.1"/>
</dbReference>
<dbReference type="AlphaFoldDB" id="A0A839TKV5"/>
<name>A0A839TKV5_9BACL</name>
<dbReference type="InterPro" id="IPR004089">
    <property type="entry name" value="MCPsignal_dom"/>
</dbReference>
<feature type="compositionally biased region" description="Polar residues" evidence="7">
    <location>
        <begin position="16"/>
        <end position="28"/>
    </location>
</feature>